<comment type="caution">
    <text evidence="2">The sequence shown here is derived from an EMBL/GenBank/DDBJ whole genome shotgun (WGS) entry which is preliminary data.</text>
</comment>
<sequence length="74" mass="8705">MYPICVPFSNIARLCHTYIYIYESADIRVTHKIEYAELVASCDGNEQVQEGNTHKPPRRRKIRLRDASPRNDQR</sequence>
<evidence type="ECO:0000313" key="3">
    <source>
        <dbReference type="Proteomes" id="UP001196413"/>
    </source>
</evidence>
<dbReference type="AlphaFoldDB" id="A0AAD5WHE1"/>
<evidence type="ECO:0000313" key="2">
    <source>
        <dbReference type="EMBL" id="KAJ1370504.1"/>
    </source>
</evidence>
<feature type="region of interest" description="Disordered" evidence="1">
    <location>
        <begin position="46"/>
        <end position="74"/>
    </location>
</feature>
<keyword evidence="3" id="KW-1185">Reference proteome</keyword>
<accession>A0AAD5WHE1</accession>
<dbReference type="EMBL" id="JAHQIW010006787">
    <property type="protein sequence ID" value="KAJ1370504.1"/>
    <property type="molecule type" value="Genomic_DNA"/>
</dbReference>
<dbReference type="Proteomes" id="UP001196413">
    <property type="component" value="Unassembled WGS sequence"/>
</dbReference>
<name>A0AAD5WHE1_PARTN</name>
<protein>
    <submittedName>
        <fullName evidence="2">Uncharacterized protein</fullName>
    </submittedName>
</protein>
<proteinExistence type="predicted"/>
<gene>
    <name evidence="2" type="ORF">KIN20_032234</name>
</gene>
<organism evidence="2 3">
    <name type="scientific">Parelaphostrongylus tenuis</name>
    <name type="common">Meningeal worm</name>
    <dbReference type="NCBI Taxonomy" id="148309"/>
    <lineage>
        <taxon>Eukaryota</taxon>
        <taxon>Metazoa</taxon>
        <taxon>Ecdysozoa</taxon>
        <taxon>Nematoda</taxon>
        <taxon>Chromadorea</taxon>
        <taxon>Rhabditida</taxon>
        <taxon>Rhabditina</taxon>
        <taxon>Rhabditomorpha</taxon>
        <taxon>Strongyloidea</taxon>
        <taxon>Metastrongylidae</taxon>
        <taxon>Parelaphostrongylus</taxon>
    </lineage>
</organism>
<feature type="compositionally biased region" description="Basic and acidic residues" evidence="1">
    <location>
        <begin position="64"/>
        <end position="74"/>
    </location>
</feature>
<reference evidence="2" key="1">
    <citation type="submission" date="2021-06" db="EMBL/GenBank/DDBJ databases">
        <title>Parelaphostrongylus tenuis whole genome reference sequence.</title>
        <authorList>
            <person name="Garwood T.J."/>
            <person name="Larsen P.A."/>
            <person name="Fountain-Jones N.M."/>
            <person name="Garbe J.R."/>
            <person name="Macchietto M.G."/>
            <person name="Kania S.A."/>
            <person name="Gerhold R.W."/>
            <person name="Richards J.E."/>
            <person name="Wolf T.M."/>
        </authorList>
    </citation>
    <scope>NUCLEOTIDE SEQUENCE</scope>
    <source>
        <strain evidence="2">MNPRO001-30</strain>
        <tissue evidence="2">Meninges</tissue>
    </source>
</reference>
<evidence type="ECO:0000256" key="1">
    <source>
        <dbReference type="SAM" id="MobiDB-lite"/>
    </source>
</evidence>